<dbReference type="Proteomes" id="UP000572680">
    <property type="component" value="Unassembled WGS sequence"/>
</dbReference>
<evidence type="ECO:0000256" key="1">
    <source>
        <dbReference type="ARBA" id="ARBA00023015"/>
    </source>
</evidence>
<keyword evidence="1" id="KW-0805">Transcription regulation</keyword>
<dbReference type="RefSeq" id="WP_182841478.1">
    <property type="nucleotide sequence ID" value="NZ_BAAALP010000006.1"/>
</dbReference>
<dbReference type="InterPro" id="IPR002577">
    <property type="entry name" value="HTH_HxlR"/>
</dbReference>
<proteinExistence type="predicted"/>
<accession>A0A7W3QJG8</accession>
<dbReference type="EMBL" id="JACJIA010000001">
    <property type="protein sequence ID" value="MBA8948928.1"/>
    <property type="molecule type" value="Genomic_DNA"/>
</dbReference>
<dbReference type="PROSITE" id="PS51118">
    <property type="entry name" value="HTH_HXLR"/>
    <property type="match status" value="1"/>
</dbReference>
<dbReference type="GO" id="GO:0003677">
    <property type="term" value="F:DNA binding"/>
    <property type="evidence" value="ECO:0007669"/>
    <property type="project" value="UniProtKB-KW"/>
</dbReference>
<sequence length="233" mass="25414">MATNRRYGDGCAIATALDHVGERWALLIVRELLLGPKRFTDLQDGLPGAGPKILAQRLRELEGNGVVRRRTLPPPAASQVYELTEWGARLDAVVVTLGHWGQGAPEPSGDHVGADSAMIKMRGLFRPRPDRPWTATYEVRLGRHRFTIRVVDGRLAEMGRGEPQGRPDTVIDTDPDTLNRVVGTDSTVLAGAIDDGRLTVTGDDRAGQRLFDAVRVEQDSGAQGRIRATRPVS</sequence>
<dbReference type="SUPFAM" id="SSF46785">
    <property type="entry name" value="Winged helix' DNA-binding domain"/>
    <property type="match status" value="1"/>
</dbReference>
<dbReference type="InterPro" id="IPR036527">
    <property type="entry name" value="SCP2_sterol-bd_dom_sf"/>
</dbReference>
<name>A0A7W3QJG8_ACTNM</name>
<reference evidence="5 6" key="1">
    <citation type="submission" date="2020-08" db="EMBL/GenBank/DDBJ databases">
        <title>Genomic Encyclopedia of Type Strains, Phase IV (KMG-IV): sequencing the most valuable type-strain genomes for metagenomic binning, comparative biology and taxonomic classification.</title>
        <authorList>
            <person name="Goeker M."/>
        </authorList>
    </citation>
    <scope>NUCLEOTIDE SEQUENCE [LARGE SCALE GENOMIC DNA]</scope>
    <source>
        <strain evidence="5 6">DSM 44197</strain>
    </source>
</reference>
<gene>
    <name evidence="5" type="ORF">HNR61_000526</name>
</gene>
<keyword evidence="6" id="KW-1185">Reference proteome</keyword>
<dbReference type="Pfam" id="PF01638">
    <property type="entry name" value="HxlR"/>
    <property type="match status" value="1"/>
</dbReference>
<evidence type="ECO:0000256" key="2">
    <source>
        <dbReference type="ARBA" id="ARBA00023125"/>
    </source>
</evidence>
<dbReference type="PANTHER" id="PTHR33204">
    <property type="entry name" value="TRANSCRIPTIONAL REGULATOR, MARR FAMILY"/>
    <property type="match status" value="1"/>
</dbReference>
<evidence type="ECO:0000313" key="5">
    <source>
        <dbReference type="EMBL" id="MBA8948928.1"/>
    </source>
</evidence>
<evidence type="ECO:0000259" key="4">
    <source>
        <dbReference type="PROSITE" id="PS51118"/>
    </source>
</evidence>
<organism evidence="5 6">
    <name type="scientific">Actinomadura namibiensis</name>
    <dbReference type="NCBI Taxonomy" id="182080"/>
    <lineage>
        <taxon>Bacteria</taxon>
        <taxon>Bacillati</taxon>
        <taxon>Actinomycetota</taxon>
        <taxon>Actinomycetes</taxon>
        <taxon>Streptosporangiales</taxon>
        <taxon>Thermomonosporaceae</taxon>
        <taxon>Actinomadura</taxon>
    </lineage>
</organism>
<evidence type="ECO:0000256" key="3">
    <source>
        <dbReference type="ARBA" id="ARBA00023163"/>
    </source>
</evidence>
<dbReference type="InterPro" id="IPR036390">
    <property type="entry name" value="WH_DNA-bd_sf"/>
</dbReference>
<dbReference type="PANTHER" id="PTHR33204:SF18">
    <property type="entry name" value="TRANSCRIPTIONAL REGULATORY PROTEIN"/>
    <property type="match status" value="1"/>
</dbReference>
<dbReference type="AlphaFoldDB" id="A0A7W3QJG8"/>
<dbReference type="Gene3D" id="3.30.1050.10">
    <property type="entry name" value="SCP2 sterol-binding domain"/>
    <property type="match status" value="1"/>
</dbReference>
<feature type="domain" description="HTH hxlR-type" evidence="4">
    <location>
        <begin position="11"/>
        <end position="109"/>
    </location>
</feature>
<dbReference type="InterPro" id="IPR036388">
    <property type="entry name" value="WH-like_DNA-bd_sf"/>
</dbReference>
<dbReference type="Gene3D" id="1.10.10.10">
    <property type="entry name" value="Winged helix-like DNA-binding domain superfamily/Winged helix DNA-binding domain"/>
    <property type="match status" value="1"/>
</dbReference>
<comment type="caution">
    <text evidence="5">The sequence shown here is derived from an EMBL/GenBank/DDBJ whole genome shotgun (WGS) entry which is preliminary data.</text>
</comment>
<keyword evidence="3" id="KW-0804">Transcription</keyword>
<protein>
    <submittedName>
        <fullName evidence="5">DNA-binding HxlR family transcriptional regulator</fullName>
    </submittedName>
</protein>
<evidence type="ECO:0000313" key="6">
    <source>
        <dbReference type="Proteomes" id="UP000572680"/>
    </source>
</evidence>
<keyword evidence="2 5" id="KW-0238">DNA-binding</keyword>